<keyword evidence="1" id="KW-1133">Transmembrane helix</keyword>
<reference evidence="3 4" key="1">
    <citation type="journal article" date="2013" name="Genome Biol.">
        <title>The genome sequence of the most widely cultivated cacao type and its use to identify candidate genes regulating pod color.</title>
        <authorList>
            <person name="Motamayor J.C."/>
            <person name="Mockaitis K."/>
            <person name="Schmutz J."/>
            <person name="Haiminen N."/>
            <person name="Iii D.L."/>
            <person name="Cornejo O."/>
            <person name="Findley S.D."/>
            <person name="Zheng P."/>
            <person name="Utro F."/>
            <person name="Royaert S."/>
            <person name="Saski C."/>
            <person name="Jenkins J."/>
            <person name="Podicheti R."/>
            <person name="Zhao M."/>
            <person name="Scheffler B.E."/>
            <person name="Stack J.C."/>
            <person name="Feltus F.A."/>
            <person name="Mustiga G.M."/>
            <person name="Amores F."/>
            <person name="Phillips W."/>
            <person name="Marelli J.P."/>
            <person name="May G.D."/>
            <person name="Shapiro H."/>
            <person name="Ma J."/>
            <person name="Bustamante C.D."/>
            <person name="Schnell R.J."/>
            <person name="Main D."/>
            <person name="Gilbert D."/>
            <person name="Parida L."/>
            <person name="Kuhn D.N."/>
        </authorList>
    </citation>
    <scope>NUCLEOTIDE SEQUENCE [LARGE SCALE GENOMIC DNA]</scope>
    <source>
        <strain evidence="4">cv. Matina 1-6</strain>
    </source>
</reference>
<feature type="chain" id="PRO_5001596535" evidence="2">
    <location>
        <begin position="25"/>
        <end position="94"/>
    </location>
</feature>
<organism evidence="3 4">
    <name type="scientific">Theobroma cacao</name>
    <name type="common">Cacao</name>
    <name type="synonym">Cocoa</name>
    <dbReference type="NCBI Taxonomy" id="3641"/>
    <lineage>
        <taxon>Eukaryota</taxon>
        <taxon>Viridiplantae</taxon>
        <taxon>Streptophyta</taxon>
        <taxon>Embryophyta</taxon>
        <taxon>Tracheophyta</taxon>
        <taxon>Spermatophyta</taxon>
        <taxon>Magnoliopsida</taxon>
        <taxon>eudicotyledons</taxon>
        <taxon>Gunneridae</taxon>
        <taxon>Pentapetalae</taxon>
        <taxon>rosids</taxon>
        <taxon>malvids</taxon>
        <taxon>Malvales</taxon>
        <taxon>Malvaceae</taxon>
        <taxon>Byttnerioideae</taxon>
        <taxon>Theobroma</taxon>
    </lineage>
</organism>
<evidence type="ECO:0000256" key="1">
    <source>
        <dbReference type="SAM" id="Phobius"/>
    </source>
</evidence>
<dbReference type="OMA" id="TQGGRDM"/>
<gene>
    <name evidence="3" type="ORF">TCM_002856</name>
</gene>
<dbReference type="Gramene" id="EOX93872">
    <property type="protein sequence ID" value="EOX93872"/>
    <property type="gene ID" value="TCM_002856"/>
</dbReference>
<proteinExistence type="predicted"/>
<keyword evidence="2" id="KW-0732">Signal</keyword>
<keyword evidence="1" id="KW-0812">Transmembrane</keyword>
<dbReference type="EMBL" id="CM001879">
    <property type="protein sequence ID" value="EOX93872.1"/>
    <property type="molecule type" value="Genomic_DNA"/>
</dbReference>
<accession>A0A061DN65</accession>
<evidence type="ECO:0000313" key="3">
    <source>
        <dbReference type="EMBL" id="EOX93872.1"/>
    </source>
</evidence>
<keyword evidence="1" id="KW-0472">Membrane</keyword>
<evidence type="ECO:0000256" key="2">
    <source>
        <dbReference type="SAM" id="SignalP"/>
    </source>
</evidence>
<feature type="signal peptide" evidence="2">
    <location>
        <begin position="1"/>
        <end position="24"/>
    </location>
</feature>
<name>A0A061DN65_THECC</name>
<dbReference type="Proteomes" id="UP000026915">
    <property type="component" value="Chromosome 1"/>
</dbReference>
<evidence type="ECO:0000313" key="4">
    <source>
        <dbReference type="Proteomes" id="UP000026915"/>
    </source>
</evidence>
<feature type="transmembrane region" description="Helical" evidence="1">
    <location>
        <begin position="48"/>
        <end position="68"/>
    </location>
</feature>
<dbReference type="InParanoid" id="A0A061DN65"/>
<sequence>MERKIATATFVLLLFLMATLLTQGGRDMPATDQVYGPQDLLGPWGLPLFGWPFPFFGPPWLGGLLPFLGAQLHNASGQHTEVTKGAGNAIDQSP</sequence>
<dbReference type="AlphaFoldDB" id="A0A061DN65"/>
<keyword evidence="4" id="KW-1185">Reference proteome</keyword>
<dbReference type="HOGENOM" id="CLU_2390398_0_0_1"/>
<protein>
    <submittedName>
        <fullName evidence="3">Uncharacterized protein</fullName>
    </submittedName>
</protein>